<organism evidence="2 3">
    <name type="scientific">Pedobacter africanus</name>
    <dbReference type="NCBI Taxonomy" id="151894"/>
    <lineage>
        <taxon>Bacteria</taxon>
        <taxon>Pseudomonadati</taxon>
        <taxon>Bacteroidota</taxon>
        <taxon>Sphingobacteriia</taxon>
        <taxon>Sphingobacteriales</taxon>
        <taxon>Sphingobacteriaceae</taxon>
        <taxon>Pedobacter</taxon>
    </lineage>
</organism>
<evidence type="ECO:0000259" key="1">
    <source>
        <dbReference type="SMART" id="SM00867"/>
    </source>
</evidence>
<dbReference type="AlphaFoldDB" id="A0A1W2CVP4"/>
<accession>A0A1W2CVP4</accession>
<dbReference type="STRING" id="151894.SAMN04488524_3303"/>
<feature type="domain" description="Lipid/polyisoprenoid-binding YceI-like" evidence="1">
    <location>
        <begin position="24"/>
        <end position="197"/>
    </location>
</feature>
<dbReference type="InterPro" id="IPR036761">
    <property type="entry name" value="TTHA0802/YceI-like_sf"/>
</dbReference>
<dbReference type="Pfam" id="PF04264">
    <property type="entry name" value="YceI"/>
    <property type="match status" value="1"/>
</dbReference>
<evidence type="ECO:0000313" key="2">
    <source>
        <dbReference type="EMBL" id="SMC89280.1"/>
    </source>
</evidence>
<name>A0A1W2CVP4_9SPHI</name>
<dbReference type="SUPFAM" id="SSF101874">
    <property type="entry name" value="YceI-like"/>
    <property type="match status" value="1"/>
</dbReference>
<sequence>MKKIHLITALCSALLFSACKKENAFKLDSGSVASWKGFLETGYFNSGTIALNASGISVSNGQIVGGKIEIPVSSILITNQLPDDKKVELINHLKSDAFFNMLVHPSVIYTVHTTQKLSTADAEGNNYLIKGEMSLLGKILPLDILAKIENSKGAIHVKSEFKFDRTKWGMLYASDNALPPDQKIKNDIQVSIDIHISN</sequence>
<dbReference type="InterPro" id="IPR007372">
    <property type="entry name" value="Lipid/polyisoprenoid-bd_YceI"/>
</dbReference>
<dbReference type="OrthoDB" id="951410at2"/>
<dbReference type="Proteomes" id="UP000192756">
    <property type="component" value="Unassembled WGS sequence"/>
</dbReference>
<dbReference type="PROSITE" id="PS51257">
    <property type="entry name" value="PROKAR_LIPOPROTEIN"/>
    <property type="match status" value="1"/>
</dbReference>
<dbReference type="Gene3D" id="2.40.128.110">
    <property type="entry name" value="Lipid/polyisoprenoid-binding, YceI-like"/>
    <property type="match status" value="1"/>
</dbReference>
<dbReference type="EMBL" id="FWXT01000002">
    <property type="protein sequence ID" value="SMC89280.1"/>
    <property type="molecule type" value="Genomic_DNA"/>
</dbReference>
<reference evidence="3" key="1">
    <citation type="submission" date="2017-04" db="EMBL/GenBank/DDBJ databases">
        <authorList>
            <person name="Varghese N."/>
            <person name="Submissions S."/>
        </authorList>
    </citation>
    <scope>NUCLEOTIDE SEQUENCE [LARGE SCALE GENOMIC DNA]</scope>
    <source>
        <strain evidence="3">DSM 12126</strain>
    </source>
</reference>
<gene>
    <name evidence="2" type="ORF">SAMN04488524_3303</name>
</gene>
<evidence type="ECO:0000313" key="3">
    <source>
        <dbReference type="Proteomes" id="UP000192756"/>
    </source>
</evidence>
<dbReference type="RefSeq" id="WP_144008970.1">
    <property type="nucleotide sequence ID" value="NZ_FWXT01000002.1"/>
</dbReference>
<protein>
    <submittedName>
        <fullName evidence="2">YceI-like domain-containing protein</fullName>
    </submittedName>
</protein>
<keyword evidence="3" id="KW-1185">Reference proteome</keyword>
<proteinExistence type="predicted"/>
<dbReference type="SMART" id="SM00867">
    <property type="entry name" value="YceI"/>
    <property type="match status" value="1"/>
</dbReference>